<gene>
    <name evidence="3" type="ORF">ACFQMJ_20295</name>
</gene>
<sequence>MERKPLERGRAMADSSGSFTLEASMLLPWVLMLTFMLLFFALYISQGALLYYSSSVMAERAAFGWSNSSSDVRTGGYSPGRYDGLYWRLTDDALVQSLFGLASGEAGSRAEVYPDMEEGEGGGAVGKLKRAAYATTAKHRIGTGELRYRNVGLKREIDAELSSVWLAVPLVRFRGGGPAEAQVTALVVEPAEFVRSFDLVRYYAAKLRGAPEGEEKRRAQAGEVLNKRKEPLGKGGLGG</sequence>
<dbReference type="EMBL" id="JBHTAI010000013">
    <property type="protein sequence ID" value="MFC7150882.1"/>
    <property type="molecule type" value="Genomic_DNA"/>
</dbReference>
<comment type="caution">
    <text evidence="3">The sequence shown here is derived from an EMBL/GenBank/DDBJ whole genome shotgun (WGS) entry which is preliminary data.</text>
</comment>
<feature type="transmembrane region" description="Helical" evidence="2">
    <location>
        <begin position="26"/>
        <end position="52"/>
    </location>
</feature>
<evidence type="ECO:0000313" key="3">
    <source>
        <dbReference type="EMBL" id="MFC7150882.1"/>
    </source>
</evidence>
<keyword evidence="4" id="KW-1185">Reference proteome</keyword>
<evidence type="ECO:0000256" key="1">
    <source>
        <dbReference type="SAM" id="MobiDB-lite"/>
    </source>
</evidence>
<proteinExistence type="predicted"/>
<keyword evidence="2" id="KW-0812">Transmembrane</keyword>
<keyword evidence="2" id="KW-1133">Transmembrane helix</keyword>
<evidence type="ECO:0000313" key="4">
    <source>
        <dbReference type="Proteomes" id="UP001596378"/>
    </source>
</evidence>
<dbReference type="Proteomes" id="UP001596378">
    <property type="component" value="Unassembled WGS sequence"/>
</dbReference>
<name>A0ABW2FH59_9BACL</name>
<protein>
    <submittedName>
        <fullName evidence="3">Pilus assembly protein</fullName>
    </submittedName>
</protein>
<reference evidence="4" key="1">
    <citation type="journal article" date="2019" name="Int. J. Syst. Evol. Microbiol.">
        <title>The Global Catalogue of Microorganisms (GCM) 10K type strain sequencing project: providing services to taxonomists for standard genome sequencing and annotation.</title>
        <authorList>
            <consortium name="The Broad Institute Genomics Platform"/>
            <consortium name="The Broad Institute Genome Sequencing Center for Infectious Disease"/>
            <person name="Wu L."/>
            <person name="Ma J."/>
        </authorList>
    </citation>
    <scope>NUCLEOTIDE SEQUENCE [LARGE SCALE GENOMIC DNA]</scope>
    <source>
        <strain evidence="4">KCTC 12907</strain>
    </source>
</reference>
<dbReference type="RefSeq" id="WP_378053527.1">
    <property type="nucleotide sequence ID" value="NZ_JBHMDN010000078.1"/>
</dbReference>
<evidence type="ECO:0000256" key="2">
    <source>
        <dbReference type="SAM" id="Phobius"/>
    </source>
</evidence>
<feature type="region of interest" description="Disordered" evidence="1">
    <location>
        <begin position="212"/>
        <end position="239"/>
    </location>
</feature>
<feature type="compositionally biased region" description="Basic and acidic residues" evidence="1">
    <location>
        <begin position="212"/>
        <end position="232"/>
    </location>
</feature>
<accession>A0ABW2FH59</accession>
<organism evidence="3 4">
    <name type="scientific">Cohnella cellulosilytica</name>
    <dbReference type="NCBI Taxonomy" id="986710"/>
    <lineage>
        <taxon>Bacteria</taxon>
        <taxon>Bacillati</taxon>
        <taxon>Bacillota</taxon>
        <taxon>Bacilli</taxon>
        <taxon>Bacillales</taxon>
        <taxon>Paenibacillaceae</taxon>
        <taxon>Cohnella</taxon>
    </lineage>
</organism>
<keyword evidence="2" id="KW-0472">Membrane</keyword>